<keyword evidence="3" id="KW-1185">Reference proteome</keyword>
<feature type="region of interest" description="Disordered" evidence="1">
    <location>
        <begin position="61"/>
        <end position="80"/>
    </location>
</feature>
<evidence type="ECO:0000313" key="2">
    <source>
        <dbReference type="EMBL" id="MPC86628.1"/>
    </source>
</evidence>
<dbReference type="AlphaFoldDB" id="A0A5B7J180"/>
<dbReference type="Proteomes" id="UP000324222">
    <property type="component" value="Unassembled WGS sequence"/>
</dbReference>
<organism evidence="2 3">
    <name type="scientific">Portunus trituberculatus</name>
    <name type="common">Swimming crab</name>
    <name type="synonym">Neptunus trituberculatus</name>
    <dbReference type="NCBI Taxonomy" id="210409"/>
    <lineage>
        <taxon>Eukaryota</taxon>
        <taxon>Metazoa</taxon>
        <taxon>Ecdysozoa</taxon>
        <taxon>Arthropoda</taxon>
        <taxon>Crustacea</taxon>
        <taxon>Multicrustacea</taxon>
        <taxon>Malacostraca</taxon>
        <taxon>Eumalacostraca</taxon>
        <taxon>Eucarida</taxon>
        <taxon>Decapoda</taxon>
        <taxon>Pleocyemata</taxon>
        <taxon>Brachyura</taxon>
        <taxon>Eubrachyura</taxon>
        <taxon>Portunoidea</taxon>
        <taxon>Portunidae</taxon>
        <taxon>Portuninae</taxon>
        <taxon>Portunus</taxon>
    </lineage>
</organism>
<protein>
    <submittedName>
        <fullName evidence="2">Uncharacterized protein</fullName>
    </submittedName>
</protein>
<accession>A0A5B7J180</accession>
<evidence type="ECO:0000256" key="1">
    <source>
        <dbReference type="SAM" id="MobiDB-lite"/>
    </source>
</evidence>
<sequence>MRKPLCVAHENILAWFSRCRPRGSPRPPPRPRQEQMTGSVWAGVRAEGASFVRRVERLRRPFEGRAKREKGGGRQAVRKE</sequence>
<feature type="region of interest" description="Disordered" evidence="1">
    <location>
        <begin position="18"/>
        <end position="39"/>
    </location>
</feature>
<evidence type="ECO:0000313" key="3">
    <source>
        <dbReference type="Proteomes" id="UP000324222"/>
    </source>
</evidence>
<dbReference type="EMBL" id="VSRR010072039">
    <property type="protein sequence ID" value="MPC86628.1"/>
    <property type="molecule type" value="Genomic_DNA"/>
</dbReference>
<comment type="caution">
    <text evidence="2">The sequence shown here is derived from an EMBL/GenBank/DDBJ whole genome shotgun (WGS) entry which is preliminary data.</text>
</comment>
<name>A0A5B7J180_PORTR</name>
<gene>
    <name evidence="2" type="ORF">E2C01_081463</name>
</gene>
<proteinExistence type="predicted"/>
<reference evidence="2 3" key="1">
    <citation type="submission" date="2019-05" db="EMBL/GenBank/DDBJ databases">
        <title>Another draft genome of Portunus trituberculatus and its Hox gene families provides insights of decapod evolution.</title>
        <authorList>
            <person name="Jeong J.-H."/>
            <person name="Song I."/>
            <person name="Kim S."/>
            <person name="Choi T."/>
            <person name="Kim D."/>
            <person name="Ryu S."/>
            <person name="Kim W."/>
        </authorList>
    </citation>
    <scope>NUCLEOTIDE SEQUENCE [LARGE SCALE GENOMIC DNA]</scope>
    <source>
        <tissue evidence="2">Muscle</tissue>
    </source>
</reference>